<dbReference type="Gene3D" id="3.10.50.40">
    <property type="match status" value="1"/>
</dbReference>
<dbReference type="Pfam" id="PF00254">
    <property type="entry name" value="FKBP_C"/>
    <property type="match status" value="1"/>
</dbReference>
<feature type="domain" description="PPIase FKBP-type" evidence="13">
    <location>
        <begin position="122"/>
        <end position="202"/>
    </location>
</feature>
<comment type="caution">
    <text evidence="14">The sequence shown here is derived from an EMBL/GenBank/DDBJ whole genome shotgun (WGS) entry which is preliminary data.</text>
</comment>
<comment type="function">
    <text evidence="9">Involved in protein export. Acts as a chaperone by maintaining the newly synthesized protein in an open conformation. Functions as a peptidyl-prolyl cis-trans isomerase.</text>
</comment>
<dbReference type="InterPro" id="IPR001179">
    <property type="entry name" value="PPIase_FKBP_dom"/>
</dbReference>
<dbReference type="AlphaFoldDB" id="A0A839JUK5"/>
<feature type="compositionally biased region" description="Polar residues" evidence="11">
    <location>
        <begin position="31"/>
        <end position="51"/>
    </location>
</feature>
<dbReference type="NCBIfam" id="TIGR00115">
    <property type="entry name" value="tig"/>
    <property type="match status" value="1"/>
</dbReference>
<evidence type="ECO:0000256" key="4">
    <source>
        <dbReference type="ARBA" id="ARBA00022618"/>
    </source>
</evidence>
<evidence type="ECO:0000256" key="11">
    <source>
        <dbReference type="SAM" id="MobiDB-lite"/>
    </source>
</evidence>
<keyword evidence="6" id="KW-0143">Chaperone</keyword>
<sequence length="386" mass="42839">MKKKIVYLVLSISILALAGGCGKKDSKNDSETNQTSDGPTVTEAPDNTASEDTTDTAGAVDEAPVKEDYNVNDYVKLGQYKGIEVTVDKLEVTDEDVEAAIRADLEAHATEEEVTGRAVESGDIANIDYEGLKDGVAFDGGTATGYDLTIGSGTFIPGFEDQIIGMKVGEKRDINLSFPEEYPSEELAGQPVVFKVTLNAIKKTVVPELTEEYVKNNTEYDSIEAYKAAERTRLEEENKETMKNNKVNSVMTTVIDNAEIISYPQTLIDYYTYEVVSYYKSFASQYGMEYADFLAANNMTEESVAQEAKAYAENRAKQELVLNAIVTAEKMELSDQEYKDGLKQIVDEYGYESEEQLIEYITEDVIKETLLWQKAIDFVEAQAVEI</sequence>
<dbReference type="SUPFAM" id="SSF54534">
    <property type="entry name" value="FKBP-like"/>
    <property type="match status" value="1"/>
</dbReference>
<evidence type="ECO:0000313" key="15">
    <source>
        <dbReference type="Proteomes" id="UP000574276"/>
    </source>
</evidence>
<dbReference type="Proteomes" id="UP000574276">
    <property type="component" value="Unassembled WGS sequence"/>
</dbReference>
<keyword evidence="7 10" id="KW-0413">Isomerase</keyword>
<dbReference type="GO" id="GO:0015031">
    <property type="term" value="P:protein transport"/>
    <property type="evidence" value="ECO:0007669"/>
    <property type="project" value="InterPro"/>
</dbReference>
<dbReference type="GO" id="GO:0051301">
    <property type="term" value="P:cell division"/>
    <property type="evidence" value="ECO:0007669"/>
    <property type="project" value="UniProtKB-KW"/>
</dbReference>
<dbReference type="FunFam" id="3.10.50.40:FF:000001">
    <property type="entry name" value="Trigger factor"/>
    <property type="match status" value="1"/>
</dbReference>
<keyword evidence="5 10" id="KW-0697">Rotamase</keyword>
<dbReference type="PROSITE" id="PS50059">
    <property type="entry name" value="FKBP_PPIASE"/>
    <property type="match status" value="1"/>
</dbReference>
<feature type="chain" id="PRO_5038863777" description="peptidylprolyl isomerase" evidence="12">
    <location>
        <begin position="19"/>
        <end position="386"/>
    </location>
</feature>
<dbReference type="InterPro" id="IPR046357">
    <property type="entry name" value="PPIase_dom_sf"/>
</dbReference>
<evidence type="ECO:0000256" key="5">
    <source>
        <dbReference type="ARBA" id="ARBA00023110"/>
    </source>
</evidence>
<dbReference type="PROSITE" id="PS51257">
    <property type="entry name" value="PROKAR_LIPOPROTEIN"/>
    <property type="match status" value="1"/>
</dbReference>
<dbReference type="SUPFAM" id="SSF109998">
    <property type="entry name" value="Triger factor/SurA peptide-binding domain-like"/>
    <property type="match status" value="1"/>
</dbReference>
<evidence type="ECO:0000256" key="10">
    <source>
        <dbReference type="PROSITE-ProRule" id="PRU00277"/>
    </source>
</evidence>
<dbReference type="InterPro" id="IPR037041">
    <property type="entry name" value="Trigger_fac_C_sf"/>
</dbReference>
<dbReference type="InterPro" id="IPR005215">
    <property type="entry name" value="Trig_fac"/>
</dbReference>
<dbReference type="EMBL" id="JACEGA010000001">
    <property type="protein sequence ID" value="MBB2181365.1"/>
    <property type="molecule type" value="Genomic_DNA"/>
</dbReference>
<evidence type="ECO:0000256" key="6">
    <source>
        <dbReference type="ARBA" id="ARBA00023186"/>
    </source>
</evidence>
<name>A0A839JUK5_9FIRM</name>
<dbReference type="GO" id="GO:0006457">
    <property type="term" value="P:protein folding"/>
    <property type="evidence" value="ECO:0007669"/>
    <property type="project" value="InterPro"/>
</dbReference>
<gene>
    <name evidence="14" type="primary">tig</name>
    <name evidence="14" type="ORF">H0486_00450</name>
</gene>
<evidence type="ECO:0000259" key="13">
    <source>
        <dbReference type="PROSITE" id="PS50059"/>
    </source>
</evidence>
<dbReference type="InterPro" id="IPR027304">
    <property type="entry name" value="Trigger_fact/SurA_dom_sf"/>
</dbReference>
<protein>
    <recommendedName>
        <fullName evidence="10">peptidylprolyl isomerase</fullName>
        <ecNumber evidence="10">5.2.1.8</ecNumber>
    </recommendedName>
</protein>
<feature type="region of interest" description="Disordered" evidence="11">
    <location>
        <begin position="21"/>
        <end position="61"/>
    </location>
</feature>
<evidence type="ECO:0000256" key="1">
    <source>
        <dbReference type="ARBA" id="ARBA00000971"/>
    </source>
</evidence>
<dbReference type="InterPro" id="IPR008880">
    <property type="entry name" value="Trigger_fac_C"/>
</dbReference>
<organism evidence="14 15">
    <name type="scientific">Variimorphobacter saccharofermentans</name>
    <dbReference type="NCBI Taxonomy" id="2755051"/>
    <lineage>
        <taxon>Bacteria</taxon>
        <taxon>Bacillati</taxon>
        <taxon>Bacillota</taxon>
        <taxon>Clostridia</taxon>
        <taxon>Lachnospirales</taxon>
        <taxon>Lachnospiraceae</taxon>
        <taxon>Variimorphobacter</taxon>
    </lineage>
</organism>
<evidence type="ECO:0000256" key="2">
    <source>
        <dbReference type="ARBA" id="ARBA00004496"/>
    </source>
</evidence>
<evidence type="ECO:0000256" key="8">
    <source>
        <dbReference type="ARBA" id="ARBA00023306"/>
    </source>
</evidence>
<dbReference type="GO" id="GO:0005737">
    <property type="term" value="C:cytoplasm"/>
    <property type="evidence" value="ECO:0007669"/>
    <property type="project" value="UniProtKB-SubCell"/>
</dbReference>
<comment type="subcellular location">
    <subcellularLocation>
        <location evidence="2">Cytoplasm</location>
    </subcellularLocation>
</comment>
<accession>A0A839JUK5</accession>
<evidence type="ECO:0000256" key="7">
    <source>
        <dbReference type="ARBA" id="ARBA00023235"/>
    </source>
</evidence>
<evidence type="ECO:0000256" key="12">
    <source>
        <dbReference type="SAM" id="SignalP"/>
    </source>
</evidence>
<dbReference type="Pfam" id="PF05698">
    <property type="entry name" value="Trigger_C"/>
    <property type="match status" value="1"/>
</dbReference>
<dbReference type="EC" id="5.2.1.8" evidence="10"/>
<comment type="similarity">
    <text evidence="3">Belongs to the FKBP-type PPIase family. Tig subfamily.</text>
</comment>
<dbReference type="Gene3D" id="1.10.3120.10">
    <property type="entry name" value="Trigger factor, C-terminal domain"/>
    <property type="match status" value="1"/>
</dbReference>
<comment type="catalytic activity">
    <reaction evidence="1 10">
        <text>[protein]-peptidylproline (omega=180) = [protein]-peptidylproline (omega=0)</text>
        <dbReference type="Rhea" id="RHEA:16237"/>
        <dbReference type="Rhea" id="RHEA-COMP:10747"/>
        <dbReference type="Rhea" id="RHEA-COMP:10748"/>
        <dbReference type="ChEBI" id="CHEBI:83833"/>
        <dbReference type="ChEBI" id="CHEBI:83834"/>
        <dbReference type="EC" id="5.2.1.8"/>
    </reaction>
</comment>
<keyword evidence="8" id="KW-0131">Cell cycle</keyword>
<proteinExistence type="inferred from homology"/>
<feature type="signal peptide" evidence="12">
    <location>
        <begin position="1"/>
        <end position="18"/>
    </location>
</feature>
<evidence type="ECO:0000256" key="3">
    <source>
        <dbReference type="ARBA" id="ARBA00005464"/>
    </source>
</evidence>
<keyword evidence="12" id="KW-0732">Signal</keyword>
<dbReference type="GO" id="GO:0003755">
    <property type="term" value="F:peptidyl-prolyl cis-trans isomerase activity"/>
    <property type="evidence" value="ECO:0007669"/>
    <property type="project" value="UniProtKB-KW"/>
</dbReference>
<evidence type="ECO:0000256" key="9">
    <source>
        <dbReference type="ARBA" id="ARBA00024849"/>
    </source>
</evidence>
<keyword evidence="15" id="KW-1185">Reference proteome</keyword>
<dbReference type="RefSeq" id="WP_228351144.1">
    <property type="nucleotide sequence ID" value="NZ_JACEGA010000001.1"/>
</dbReference>
<evidence type="ECO:0000313" key="14">
    <source>
        <dbReference type="EMBL" id="MBB2181365.1"/>
    </source>
</evidence>
<keyword evidence="4" id="KW-0132">Cell division</keyword>
<reference evidence="14 15" key="1">
    <citation type="submission" date="2020-07" db="EMBL/GenBank/DDBJ databases">
        <title>Characterization and genome sequencing of isolate MD1, a novel member within the family Lachnospiraceae.</title>
        <authorList>
            <person name="Rettenmaier R."/>
            <person name="Di Bello L."/>
            <person name="Zinser C."/>
            <person name="Scheitz K."/>
            <person name="Liebl W."/>
            <person name="Zverlov V."/>
        </authorList>
    </citation>
    <scope>NUCLEOTIDE SEQUENCE [LARGE SCALE GENOMIC DNA]</scope>
    <source>
        <strain evidence="14 15">MD1</strain>
    </source>
</reference>